<dbReference type="AlphaFoldDB" id="A0A7D7QKW0"/>
<keyword evidence="2" id="KW-0472">Membrane</keyword>
<accession>A0A7D7QKW0</accession>
<keyword evidence="4" id="KW-1185">Reference proteome</keyword>
<keyword evidence="2" id="KW-1133">Transmembrane helix</keyword>
<feature type="compositionally biased region" description="Pro residues" evidence="1">
    <location>
        <begin position="149"/>
        <end position="167"/>
    </location>
</feature>
<feature type="compositionally biased region" description="Polar residues" evidence="1">
    <location>
        <begin position="134"/>
        <end position="143"/>
    </location>
</feature>
<name>A0A7D7QKW0_9NOSO</name>
<feature type="compositionally biased region" description="Low complexity" evidence="1">
    <location>
        <begin position="207"/>
        <end position="229"/>
    </location>
</feature>
<sequence>MTPSVADKTPIPAKVWRRHTDPPGLWISVVIGSVSLHLLAFWLMGSSNAVSLWFPQQSQSAVPIELIDIAPNTKSIIKSKSTPKTVSPKPVSSAKKSVPARSPQTTRTTPRNQDIGAINSADNLQRKSRIADSRPNSQPFRQRTVTKPTPTPTATPIPTVTPTPTPTIPVGNLPWNRRQEIKLGKGTRLPPGIPANPPLSEPENRETPLTPTGETSPTPTRETPLTPTGETPPTPTRETPPTPTGETPPTPTRETPPTPTGETPPTPTGETPPTPTGETPPTQAQGASVAIVAPLLRDEVSNLIKAGRLRQDALPDVIALYRGSNTKQLDSSFLVHNSGLEPAQLLASLIIDNNGNFQQAVVLEIEPATLQSEKNTYEQVLSEVFKTENFIAAHNNDRTKPELSNLYVRIKIQPANSN</sequence>
<keyword evidence="2" id="KW-0812">Transmembrane</keyword>
<dbReference type="RefSeq" id="WP_181932470.1">
    <property type="nucleotide sequence ID" value="NZ_CP054698.1"/>
</dbReference>
<feature type="compositionally biased region" description="Low complexity" evidence="1">
    <location>
        <begin position="78"/>
        <end position="100"/>
    </location>
</feature>
<gene>
    <name evidence="3" type="ORF">HUN01_18450</name>
</gene>
<feature type="compositionally biased region" description="Pro residues" evidence="1">
    <location>
        <begin position="230"/>
        <end position="275"/>
    </location>
</feature>
<evidence type="ECO:0000313" key="4">
    <source>
        <dbReference type="Proteomes" id="UP000514713"/>
    </source>
</evidence>
<evidence type="ECO:0000313" key="3">
    <source>
        <dbReference type="EMBL" id="QMS89464.1"/>
    </source>
</evidence>
<organism evidence="3 4">
    <name type="scientific">Nostoc edaphicum CCNP1411</name>
    <dbReference type="NCBI Taxonomy" id="1472755"/>
    <lineage>
        <taxon>Bacteria</taxon>
        <taxon>Bacillati</taxon>
        <taxon>Cyanobacteriota</taxon>
        <taxon>Cyanophyceae</taxon>
        <taxon>Nostocales</taxon>
        <taxon>Nostocaceae</taxon>
        <taxon>Nostoc</taxon>
    </lineage>
</organism>
<proteinExistence type="predicted"/>
<dbReference type="KEGG" id="ned:HUN01_18450"/>
<feature type="region of interest" description="Disordered" evidence="1">
    <location>
        <begin position="78"/>
        <end position="286"/>
    </location>
</feature>
<feature type="compositionally biased region" description="Pro residues" evidence="1">
    <location>
        <begin position="191"/>
        <end position="200"/>
    </location>
</feature>
<evidence type="ECO:0000256" key="2">
    <source>
        <dbReference type="SAM" id="Phobius"/>
    </source>
</evidence>
<evidence type="ECO:0000256" key="1">
    <source>
        <dbReference type="SAM" id="MobiDB-lite"/>
    </source>
</evidence>
<reference evidence="4" key="1">
    <citation type="submission" date="2020-06" db="EMBL/GenBank/DDBJ databases">
        <title>Nostoc edaphicum CCNP1411 genome.</title>
        <authorList>
            <person name="Fidor A."/>
            <person name="Grabski M."/>
            <person name="Gawor J."/>
            <person name="Gromadka R."/>
            <person name="Wegrzyn G."/>
            <person name="Mazur-Marzec H."/>
        </authorList>
    </citation>
    <scope>NUCLEOTIDE SEQUENCE [LARGE SCALE GENOMIC DNA]</scope>
    <source>
        <strain evidence="4">CCNP1411</strain>
    </source>
</reference>
<protein>
    <submittedName>
        <fullName evidence="3">Uncharacterized protein</fullName>
    </submittedName>
</protein>
<dbReference type="EMBL" id="CP054698">
    <property type="protein sequence ID" value="QMS89464.1"/>
    <property type="molecule type" value="Genomic_DNA"/>
</dbReference>
<feature type="transmembrane region" description="Helical" evidence="2">
    <location>
        <begin position="25"/>
        <end position="44"/>
    </location>
</feature>
<feature type="compositionally biased region" description="Polar residues" evidence="1">
    <location>
        <begin position="102"/>
        <end position="112"/>
    </location>
</feature>
<dbReference type="Proteomes" id="UP000514713">
    <property type="component" value="Chromosome"/>
</dbReference>